<feature type="region of interest" description="Disordered" evidence="2">
    <location>
        <begin position="119"/>
        <end position="150"/>
    </location>
</feature>
<feature type="domain" description="C3H1-type" evidence="3">
    <location>
        <begin position="1312"/>
        <end position="1334"/>
    </location>
</feature>
<feature type="region of interest" description="Disordered" evidence="2">
    <location>
        <begin position="1113"/>
        <end position="1178"/>
    </location>
</feature>
<keyword evidence="1" id="KW-0862">Zinc</keyword>
<feature type="compositionally biased region" description="Polar residues" evidence="2">
    <location>
        <begin position="1393"/>
        <end position="1408"/>
    </location>
</feature>
<feature type="compositionally biased region" description="Polar residues" evidence="2">
    <location>
        <begin position="169"/>
        <end position="193"/>
    </location>
</feature>
<evidence type="ECO:0000256" key="2">
    <source>
        <dbReference type="SAM" id="MobiDB-lite"/>
    </source>
</evidence>
<feature type="domain" description="C3H1-type" evidence="3">
    <location>
        <begin position="1283"/>
        <end position="1309"/>
    </location>
</feature>
<dbReference type="InterPro" id="IPR027871">
    <property type="entry name" value="DUF4603"/>
</dbReference>
<feature type="zinc finger region" description="C3H1-type" evidence="1">
    <location>
        <begin position="1312"/>
        <end position="1334"/>
    </location>
</feature>
<gene>
    <name evidence="5" type="primary">LOC111138191</name>
</gene>
<keyword evidence="1" id="KW-0479">Metal-binding</keyword>
<feature type="compositionally biased region" description="Low complexity" evidence="2">
    <location>
        <begin position="358"/>
        <end position="387"/>
    </location>
</feature>
<name>A0A8B8F0B6_CRAVI</name>
<dbReference type="GeneID" id="111138191"/>
<evidence type="ECO:0000313" key="5">
    <source>
        <dbReference type="RefSeq" id="XP_022345755.1"/>
    </source>
</evidence>
<dbReference type="PANTHER" id="PTHR17611">
    <property type="entry name" value="DNA SEGMENT, CHR 5, ERATO DOI 579, EXPRESSED"/>
    <property type="match status" value="1"/>
</dbReference>
<feature type="compositionally biased region" description="Low complexity" evidence="2">
    <location>
        <begin position="203"/>
        <end position="215"/>
    </location>
</feature>
<dbReference type="InterPro" id="IPR000571">
    <property type="entry name" value="Znf_CCCH"/>
</dbReference>
<dbReference type="PANTHER" id="PTHR17611:SF3">
    <property type="entry name" value="DNA SEGMENT, CHR 5, ERATO DOI 579, EXPRESSED"/>
    <property type="match status" value="1"/>
</dbReference>
<accession>A0A8B8F0B6</accession>
<feature type="zinc finger region" description="C3H1-type" evidence="1">
    <location>
        <begin position="1283"/>
        <end position="1309"/>
    </location>
</feature>
<proteinExistence type="predicted"/>
<dbReference type="RefSeq" id="XP_022345755.1">
    <property type="nucleotide sequence ID" value="XM_022490047.1"/>
</dbReference>
<protein>
    <submittedName>
        <fullName evidence="5">Uncharacterized protein LOC111138191</fullName>
    </submittedName>
</protein>
<dbReference type="Pfam" id="PF14608">
    <property type="entry name" value="zf-CCCH_2"/>
    <property type="match status" value="2"/>
</dbReference>
<feature type="region of interest" description="Disordered" evidence="2">
    <location>
        <begin position="162"/>
        <end position="245"/>
    </location>
</feature>
<dbReference type="Gene3D" id="4.10.1000.10">
    <property type="entry name" value="Zinc finger, CCCH-type"/>
    <property type="match status" value="1"/>
</dbReference>
<sequence length="1418" mass="161124">MKFPEHKLFMETVRLPSPVQKWFGHQLEIRGIDSVIYSRHIIHLLQQDEDEMQDYVDLLFDSKADKKHQCKAARYDKKRVKNSEERKKSAAIECLQAVSDEDNDIEKLVEELCHKLKNLEQHDGGDVTNSEEPTPPSSSESDSSSSELENPAERYYAAFPALHGKDPHSTPTESESVWKNNPITKPRSGQTGEVESESPCQKELPPQQQPQQEQLSPRTPGRKKKRQTVRKLHARRTPSRREEPGHTVCRFLSWPNESLVIPDTQIHSLQDQELCFQVENMLKEILLQKEEQAFKMPCPKERMMKPSHAEDLDTAGGDSPRGSDGSVSPELQEDDSWYTQPIDILFTSEEPRQRLYKRNNSSSASSSQQRSGSNSPASPSNNQQSLQDSLQENQFLFPVSTYSTKEKTVPNSFPADLHFSLFNQSDPKAIPCPDSALSPDPSGFNVLSPFGGSPLVSSFKEREERHQANSILENISNSVSLTTVSDLEDMNKGVEDLDLDADCTSPENLLDHPYIEEFMNNANDQEVFYWNENLQSFDDNQPWTTWPSWTMATTWPSKVLVDDIMPEVTWDERYDGYSADFYNHLKLGKIWQVWDVNYQKIIGAYSSPWKGGLQTCWSDHGLFGMSNYRDPDGPDQTDIWGGYGIGSECTSWGDFGKLKDSYKQSLISDGVYTHEDNVLLEEDCNPLVMVDVDQDSVVCQLENQNSELIPQIQFDLVSEVGSEYDNVLSDGESDQISNSEDDQSYGRCASYGDFQTMWSMVEHSTPKKFSLSRSFELVPSEGSAFVDVVPKKLHHVQSEPNLVTPARDSVSCKNRSCKSDSSSPEEHLYFSQKTHFQPIQSPVAQYTGSTFNLRDLFGGYAPSKTPYQKFQKTANYEDEDDEKEFVPMFKIRKDQDKYIQTSSDCEKEPTGLEENHANLQEMGREGESFDIFEYVDNLTESVESTPQNLLECVNNYADSGYEDLDQYAQDREEADRTSFYGGLVSSKKNMDPWSAENGFYSKDTIGSGQRLYDGENWQSKMYEYVSKEMPLDTSKENPCFCGMDADAGNWQENASQVAGVCRPPVHQWVIQEAWGLNPGSGGHSEASTKHSIWSSGNEDGAFSDMFYYPGHEEDSTTEQFNMDEISSPRGGDCSEENNHRLFPYNDDLVSAGEDPDCSGGGQLTSDQPPQSHEAESEPYGQSFMEMTSYFNEDFSATSEARPDQQCTGQLEKENLPPQKESDIVKVKLVIKKGKKKQDFENDDTRPPLFVPMPVAAVYSCELEHAWMNNMEVEYLFLQSINNKGKKKPCTFFLEGNCRRTDCKFAHDLSHITCRFWAEGDCFKGELCPFLHGYSPYMRNASERKDSKQFKYEAEDFPNLAKNESKKERLKKDKYNKLNKYKASKTQLRTQINRKLQKNGSLQESTASVSKKLKPKGSQ</sequence>
<dbReference type="Proteomes" id="UP000694844">
    <property type="component" value="Chromosome 5"/>
</dbReference>
<feature type="region of interest" description="Disordered" evidence="2">
    <location>
        <begin position="304"/>
        <end position="334"/>
    </location>
</feature>
<feature type="compositionally biased region" description="Basic residues" evidence="2">
    <location>
        <begin position="220"/>
        <end position="238"/>
    </location>
</feature>
<evidence type="ECO:0000259" key="3">
    <source>
        <dbReference type="PROSITE" id="PS50103"/>
    </source>
</evidence>
<dbReference type="OrthoDB" id="3247158at2759"/>
<evidence type="ECO:0000313" key="4">
    <source>
        <dbReference type="Proteomes" id="UP000694844"/>
    </source>
</evidence>
<reference evidence="5" key="1">
    <citation type="submission" date="2025-08" db="UniProtKB">
        <authorList>
            <consortium name="RefSeq"/>
        </authorList>
    </citation>
    <scope>IDENTIFICATION</scope>
    <source>
        <tissue evidence="5">Whole sample</tissue>
    </source>
</reference>
<dbReference type="PROSITE" id="PS50103">
    <property type="entry name" value="ZF_C3H1"/>
    <property type="match status" value="2"/>
</dbReference>
<dbReference type="SMART" id="SM00356">
    <property type="entry name" value="ZnF_C3H1"/>
    <property type="match status" value="2"/>
</dbReference>
<feature type="region of interest" description="Disordered" evidence="2">
    <location>
        <begin position="1393"/>
        <end position="1418"/>
    </location>
</feature>
<dbReference type="GO" id="GO:0008270">
    <property type="term" value="F:zinc ion binding"/>
    <property type="evidence" value="ECO:0007669"/>
    <property type="project" value="UniProtKB-KW"/>
</dbReference>
<feature type="region of interest" description="Disordered" evidence="2">
    <location>
        <begin position="349"/>
        <end position="387"/>
    </location>
</feature>
<feature type="compositionally biased region" description="Low complexity" evidence="2">
    <location>
        <begin position="137"/>
        <end position="149"/>
    </location>
</feature>
<dbReference type="KEGG" id="cvn:111138191"/>
<dbReference type="Pfam" id="PF15376">
    <property type="entry name" value="DUF4603"/>
    <property type="match status" value="1"/>
</dbReference>
<evidence type="ECO:0000256" key="1">
    <source>
        <dbReference type="PROSITE-ProRule" id="PRU00723"/>
    </source>
</evidence>
<keyword evidence="1" id="KW-0863">Zinc-finger</keyword>
<organism evidence="4 5">
    <name type="scientific">Crassostrea virginica</name>
    <name type="common">Eastern oyster</name>
    <dbReference type="NCBI Taxonomy" id="6565"/>
    <lineage>
        <taxon>Eukaryota</taxon>
        <taxon>Metazoa</taxon>
        <taxon>Spiralia</taxon>
        <taxon>Lophotrochozoa</taxon>
        <taxon>Mollusca</taxon>
        <taxon>Bivalvia</taxon>
        <taxon>Autobranchia</taxon>
        <taxon>Pteriomorphia</taxon>
        <taxon>Ostreida</taxon>
        <taxon>Ostreoidea</taxon>
        <taxon>Ostreidae</taxon>
        <taxon>Crassostrea</taxon>
    </lineage>
</organism>
<keyword evidence="4" id="KW-1185">Reference proteome</keyword>